<name>A0A9N9JC64_9GLOM</name>
<keyword evidence="1" id="KW-0472">Membrane</keyword>
<proteinExistence type="predicted"/>
<keyword evidence="1" id="KW-0812">Transmembrane</keyword>
<comment type="caution">
    <text evidence="2">The sequence shown here is derived from an EMBL/GenBank/DDBJ whole genome shotgun (WGS) entry which is preliminary data.</text>
</comment>
<evidence type="ECO:0000313" key="2">
    <source>
        <dbReference type="EMBL" id="CAG8773906.1"/>
    </source>
</evidence>
<accession>A0A9N9JC64</accession>
<organism evidence="2 3">
    <name type="scientific">Dentiscutata erythropus</name>
    <dbReference type="NCBI Taxonomy" id="1348616"/>
    <lineage>
        <taxon>Eukaryota</taxon>
        <taxon>Fungi</taxon>
        <taxon>Fungi incertae sedis</taxon>
        <taxon>Mucoromycota</taxon>
        <taxon>Glomeromycotina</taxon>
        <taxon>Glomeromycetes</taxon>
        <taxon>Diversisporales</taxon>
        <taxon>Gigasporaceae</taxon>
        <taxon>Dentiscutata</taxon>
    </lineage>
</organism>
<dbReference type="Proteomes" id="UP000789405">
    <property type="component" value="Unassembled WGS sequence"/>
</dbReference>
<dbReference type="AlphaFoldDB" id="A0A9N9JC64"/>
<dbReference type="OrthoDB" id="2429894at2759"/>
<evidence type="ECO:0000313" key="3">
    <source>
        <dbReference type="Proteomes" id="UP000789405"/>
    </source>
</evidence>
<reference evidence="2" key="1">
    <citation type="submission" date="2021-06" db="EMBL/GenBank/DDBJ databases">
        <authorList>
            <person name="Kallberg Y."/>
            <person name="Tangrot J."/>
            <person name="Rosling A."/>
        </authorList>
    </citation>
    <scope>NUCLEOTIDE SEQUENCE</scope>
    <source>
        <strain evidence="2">MA453B</strain>
    </source>
</reference>
<dbReference type="EMBL" id="CAJVPY010020036">
    <property type="protein sequence ID" value="CAG8773906.1"/>
    <property type="molecule type" value="Genomic_DNA"/>
</dbReference>
<evidence type="ECO:0000256" key="1">
    <source>
        <dbReference type="SAM" id="Phobius"/>
    </source>
</evidence>
<feature type="non-terminal residue" evidence="2">
    <location>
        <position position="136"/>
    </location>
</feature>
<sequence length="136" mass="15933">KSFQEVFEKNVFEIYESCELFIETVRTEQQKKAEDLRLTVVELTKRIKDRYWKVEKAGDHRFVIGASIYIVGIVVIGVVVFHFRWYRVIAAVEVVKLHHWIVASSFSPLWIIVSSFAGRVMFSIAVSWRLLLISRV</sequence>
<protein>
    <submittedName>
        <fullName evidence="2">23794_t:CDS:1</fullName>
    </submittedName>
</protein>
<keyword evidence="1" id="KW-1133">Transmembrane helix</keyword>
<feature type="transmembrane region" description="Helical" evidence="1">
    <location>
        <begin position="106"/>
        <end position="131"/>
    </location>
</feature>
<gene>
    <name evidence="2" type="ORF">DERYTH_LOCUS18960</name>
</gene>
<feature type="non-terminal residue" evidence="2">
    <location>
        <position position="1"/>
    </location>
</feature>
<keyword evidence="3" id="KW-1185">Reference proteome</keyword>
<feature type="transmembrane region" description="Helical" evidence="1">
    <location>
        <begin position="62"/>
        <end position="86"/>
    </location>
</feature>